<evidence type="ECO:0000313" key="1">
    <source>
        <dbReference type="EMBL" id="MEB3751486.1"/>
    </source>
</evidence>
<comment type="caution">
    <text evidence="1">The sequence shown here is derived from an EMBL/GenBank/DDBJ whole genome shotgun (WGS) entry which is preliminary data.</text>
</comment>
<dbReference type="EMBL" id="JPYA02000002">
    <property type="protein sequence ID" value="MEB3751486.1"/>
    <property type="molecule type" value="Genomic_DNA"/>
</dbReference>
<dbReference type="Proteomes" id="UP000029267">
    <property type="component" value="Unassembled WGS sequence"/>
</dbReference>
<gene>
    <name evidence="1" type="ORF">EP10_002327</name>
</gene>
<organism evidence="1 2">
    <name type="scientific">Geobacillus icigianus</name>
    <dbReference type="NCBI Taxonomy" id="1430331"/>
    <lineage>
        <taxon>Bacteria</taxon>
        <taxon>Bacillati</taxon>
        <taxon>Bacillota</taxon>
        <taxon>Bacilli</taxon>
        <taxon>Bacillales</taxon>
        <taxon>Anoxybacillaceae</taxon>
        <taxon>Geobacillus</taxon>
    </lineage>
</organism>
<proteinExistence type="predicted"/>
<sequence length="77" mass="9034">MNNMFIATVKTIKDVPTLANGKRAFRFPNRHQSPLQSICLVNNKKRPKVDTFGLFRWLRCVPFRWFAGFFAEDDSIQ</sequence>
<evidence type="ECO:0000313" key="2">
    <source>
        <dbReference type="Proteomes" id="UP000029267"/>
    </source>
</evidence>
<protein>
    <submittedName>
        <fullName evidence="1">Uncharacterized protein</fullName>
    </submittedName>
</protein>
<accession>A0ABU6BHK4</accession>
<keyword evidence="2" id="KW-1185">Reference proteome</keyword>
<name>A0ABU6BHK4_9BACL</name>
<reference evidence="1 2" key="1">
    <citation type="journal article" date="2014" name="Genome Announc.">
        <title>Draft Genome Sequence of Geobacillus icigianus Strain G1w1T Isolated from Hot Springs in the Valley of Geysers, Kamchatka (Russian Federation).</title>
        <authorList>
            <person name="Bryanskaya A.V."/>
            <person name="Rozanov A.S."/>
            <person name="Logacheva M.D."/>
            <person name="Kotenko A.V."/>
            <person name="Peltek S.E."/>
        </authorList>
    </citation>
    <scope>NUCLEOTIDE SEQUENCE [LARGE SCALE GENOMIC DNA]</scope>
    <source>
        <strain evidence="1 2">G1w1</strain>
    </source>
</reference>